<keyword evidence="1" id="KW-0680">Restriction system</keyword>
<comment type="caution">
    <text evidence="3">The sequence shown here is derived from an EMBL/GenBank/DDBJ whole genome shotgun (WGS) entry which is preliminary data.</text>
</comment>
<dbReference type="EMBL" id="BARS01035209">
    <property type="protein sequence ID" value="GAG16085.1"/>
    <property type="molecule type" value="Genomic_DNA"/>
</dbReference>
<keyword evidence="2" id="KW-0238">DNA-binding</keyword>
<dbReference type="SUPFAM" id="SSF116734">
    <property type="entry name" value="DNA methylase specificity domain"/>
    <property type="match status" value="1"/>
</dbReference>
<reference evidence="3" key="1">
    <citation type="journal article" date="2014" name="Front. Microbiol.">
        <title>High frequency of phylogenetically diverse reductive dehalogenase-homologous genes in deep subseafloor sedimentary metagenomes.</title>
        <authorList>
            <person name="Kawai M."/>
            <person name="Futagami T."/>
            <person name="Toyoda A."/>
            <person name="Takaki Y."/>
            <person name="Nishi S."/>
            <person name="Hori S."/>
            <person name="Arai W."/>
            <person name="Tsubouchi T."/>
            <person name="Morono Y."/>
            <person name="Uchiyama I."/>
            <person name="Ito T."/>
            <person name="Fujiyama A."/>
            <person name="Inagaki F."/>
            <person name="Takami H."/>
        </authorList>
    </citation>
    <scope>NUCLEOTIDE SEQUENCE</scope>
    <source>
        <strain evidence="3">Expedition CK06-06</strain>
    </source>
</reference>
<evidence type="ECO:0008006" key="4">
    <source>
        <dbReference type="Google" id="ProtNLM"/>
    </source>
</evidence>
<organism evidence="3">
    <name type="scientific">marine sediment metagenome</name>
    <dbReference type="NCBI Taxonomy" id="412755"/>
    <lineage>
        <taxon>unclassified sequences</taxon>
        <taxon>metagenomes</taxon>
        <taxon>ecological metagenomes</taxon>
    </lineage>
</organism>
<evidence type="ECO:0000256" key="1">
    <source>
        <dbReference type="ARBA" id="ARBA00022747"/>
    </source>
</evidence>
<name>X0VCM9_9ZZZZ</name>
<proteinExistence type="predicted"/>
<dbReference type="InterPro" id="IPR044946">
    <property type="entry name" value="Restrct_endonuc_typeI_TRD_sf"/>
</dbReference>
<dbReference type="Gene3D" id="3.90.220.20">
    <property type="entry name" value="DNA methylase specificity domains"/>
    <property type="match status" value="1"/>
</dbReference>
<dbReference type="GO" id="GO:0009307">
    <property type="term" value="P:DNA restriction-modification system"/>
    <property type="evidence" value="ECO:0007669"/>
    <property type="project" value="UniProtKB-KW"/>
</dbReference>
<sequence length="247" mass="28294">IDAGFYCEKFKRMQFTIKNYKNGYSTLDKQGLTFKPGPSLEIRLLGTRIDSKEERAGFYRLVTPKQITNFGTVLSYSYLGTAYKIPTLQKKDIVFGESGTGRSFVYLEDHTKTITNAHGHVLRTTECSLEKVITIRCLLAYLKTIGFIDLMTVGGSGGHLSPSYFDRVTIPNLPEKKQKEIAKLYYNPIDRSKSLSLRNFLEEDHKWNRRAGIIELDKSAKGLKKCLNNVLDKIINNKKVELNFFWE</sequence>
<feature type="non-terminal residue" evidence="3">
    <location>
        <position position="1"/>
    </location>
</feature>
<dbReference type="GO" id="GO:0003677">
    <property type="term" value="F:DNA binding"/>
    <property type="evidence" value="ECO:0007669"/>
    <property type="project" value="UniProtKB-KW"/>
</dbReference>
<protein>
    <recommendedName>
        <fullName evidence="4">Type I restriction modification DNA specificity domain-containing protein</fullName>
    </recommendedName>
</protein>
<evidence type="ECO:0000313" key="3">
    <source>
        <dbReference type="EMBL" id="GAG16085.1"/>
    </source>
</evidence>
<evidence type="ECO:0000256" key="2">
    <source>
        <dbReference type="ARBA" id="ARBA00023125"/>
    </source>
</evidence>
<accession>X0VCM9</accession>
<gene>
    <name evidence="3" type="ORF">S01H1_54283</name>
</gene>
<dbReference type="AlphaFoldDB" id="X0VCM9"/>